<accession>A0A7V9AD40</accession>
<dbReference type="EMBL" id="JACEFB010000016">
    <property type="protein sequence ID" value="MBA2227618.1"/>
    <property type="molecule type" value="Genomic_DNA"/>
</dbReference>
<gene>
    <name evidence="2" type="ORF">H0921_15780</name>
</gene>
<keyword evidence="1" id="KW-0175">Coiled coil</keyword>
<dbReference type="AlphaFoldDB" id="A0A7V9AD40"/>
<evidence type="ECO:0000256" key="1">
    <source>
        <dbReference type="SAM" id="Coils"/>
    </source>
</evidence>
<evidence type="ECO:0000313" key="2">
    <source>
        <dbReference type="EMBL" id="MBA2227618.1"/>
    </source>
</evidence>
<dbReference type="RefSeq" id="WP_194539480.1">
    <property type="nucleotide sequence ID" value="NZ_JACEFB010000016.1"/>
</dbReference>
<protein>
    <submittedName>
        <fullName evidence="2">Uncharacterized protein</fullName>
    </submittedName>
</protein>
<name>A0A7V9AD40_9BACT</name>
<organism evidence="2 3">
    <name type="scientific">Thermogemmata fonticola</name>
    <dbReference type="NCBI Taxonomy" id="2755323"/>
    <lineage>
        <taxon>Bacteria</taxon>
        <taxon>Pseudomonadati</taxon>
        <taxon>Planctomycetota</taxon>
        <taxon>Planctomycetia</taxon>
        <taxon>Gemmatales</taxon>
        <taxon>Gemmataceae</taxon>
        <taxon>Thermogemmata</taxon>
    </lineage>
</organism>
<sequence>MSRTPLLEREEYIEQAYFFRTFRERLADNLPAQEILSRVHEELLSSTRLPWAVQFLATEMKHTGLLSNGFARLPHYFTRFQAFVIQQAEEATSRFPITTALLVLEREAHYRAQQPTAAGLFVYQFETIARNRLGYREGFEAMAEDPLYDSHWQEFILSLGKQMGDIDFADLVYLRSELYVQEQRRLQAHYQPPVPVLFGEKEGKIAKASRGRDPLYLFAALQRQLGYPEVPRSRQRDDDKSRWERVENKLRELEMRLKLAEAELRGSIDLSQFGKPELLQDDDE</sequence>
<comment type="caution">
    <text evidence="2">The sequence shown here is derived from an EMBL/GenBank/DDBJ whole genome shotgun (WGS) entry which is preliminary data.</text>
</comment>
<dbReference type="Proteomes" id="UP000542342">
    <property type="component" value="Unassembled WGS sequence"/>
</dbReference>
<keyword evidence="3" id="KW-1185">Reference proteome</keyword>
<feature type="coiled-coil region" evidence="1">
    <location>
        <begin position="236"/>
        <end position="270"/>
    </location>
</feature>
<proteinExistence type="predicted"/>
<evidence type="ECO:0000313" key="3">
    <source>
        <dbReference type="Proteomes" id="UP000542342"/>
    </source>
</evidence>
<reference evidence="2 3" key="1">
    <citation type="submission" date="2020-07" db="EMBL/GenBank/DDBJ databases">
        <title>Thermogemmata thermophila gen. nov., sp. nov., a novel moderate thermophilic planctomycete from a Kamchatka hot spring.</title>
        <authorList>
            <person name="Elcheninov A.G."/>
            <person name="Podosokorskaya O.A."/>
            <person name="Kovaleva O.L."/>
            <person name="Novikov A."/>
            <person name="Bonch-Osmolovskaya E.A."/>
            <person name="Toshchakov S.V."/>
            <person name="Kublanov I.V."/>
        </authorList>
    </citation>
    <scope>NUCLEOTIDE SEQUENCE [LARGE SCALE GENOMIC DNA]</scope>
    <source>
        <strain evidence="2 3">2918</strain>
    </source>
</reference>